<dbReference type="InterPro" id="IPR015943">
    <property type="entry name" value="WD40/YVTN_repeat-like_dom_sf"/>
</dbReference>
<dbReference type="Pfam" id="PF00400">
    <property type="entry name" value="WD40"/>
    <property type="match status" value="3"/>
</dbReference>
<evidence type="ECO:0000256" key="1">
    <source>
        <dbReference type="SAM" id="MobiDB-lite"/>
    </source>
</evidence>
<dbReference type="SMART" id="SM00320">
    <property type="entry name" value="WD40"/>
    <property type="match status" value="5"/>
</dbReference>
<evidence type="ECO:0000313" key="3">
    <source>
        <dbReference type="Proteomes" id="UP000327013"/>
    </source>
</evidence>
<dbReference type="AlphaFoldDB" id="A0A5N6QCI4"/>
<feature type="region of interest" description="Disordered" evidence="1">
    <location>
        <begin position="316"/>
        <end position="343"/>
    </location>
</feature>
<name>A0A5N6QCI4_9ROSI</name>
<dbReference type="InterPro" id="IPR051959">
    <property type="entry name" value="PAK1-Kinase_Regulator"/>
</dbReference>
<dbReference type="Gene3D" id="2.130.10.10">
    <property type="entry name" value="YVTN repeat-like/Quinoprotein amine dehydrogenase"/>
    <property type="match status" value="2"/>
</dbReference>
<dbReference type="InterPro" id="IPR036322">
    <property type="entry name" value="WD40_repeat_dom_sf"/>
</dbReference>
<dbReference type="PANTHER" id="PTHR44675:SF1">
    <property type="entry name" value="P21-ACTIVATED PROTEIN KINASE-INTERACTING PROTEIN 1"/>
    <property type="match status" value="1"/>
</dbReference>
<evidence type="ECO:0000313" key="2">
    <source>
        <dbReference type="EMBL" id="KAE7996171.1"/>
    </source>
</evidence>
<protein>
    <submittedName>
        <fullName evidence="2">Uncharacterized protein</fullName>
    </submittedName>
</protein>
<dbReference type="PANTHER" id="PTHR44675">
    <property type="entry name" value="PAK1 INTERACTING PROTEIN 1"/>
    <property type="match status" value="1"/>
</dbReference>
<keyword evidence="3" id="KW-1185">Reference proteome</keyword>
<feature type="compositionally biased region" description="Acidic residues" evidence="1">
    <location>
        <begin position="334"/>
        <end position="343"/>
    </location>
</feature>
<dbReference type="Proteomes" id="UP000327013">
    <property type="component" value="Chromosome 1"/>
</dbReference>
<dbReference type="InterPro" id="IPR001680">
    <property type="entry name" value="WD40_rpt"/>
</dbReference>
<accession>A0A5N6QCI4</accession>
<organism evidence="2 3">
    <name type="scientific">Carpinus fangiana</name>
    <dbReference type="NCBI Taxonomy" id="176857"/>
    <lineage>
        <taxon>Eukaryota</taxon>
        <taxon>Viridiplantae</taxon>
        <taxon>Streptophyta</taxon>
        <taxon>Embryophyta</taxon>
        <taxon>Tracheophyta</taxon>
        <taxon>Spermatophyta</taxon>
        <taxon>Magnoliopsida</taxon>
        <taxon>eudicotyledons</taxon>
        <taxon>Gunneridae</taxon>
        <taxon>Pentapetalae</taxon>
        <taxon>rosids</taxon>
        <taxon>fabids</taxon>
        <taxon>Fagales</taxon>
        <taxon>Betulaceae</taxon>
        <taxon>Carpinus</taxon>
    </lineage>
</organism>
<gene>
    <name evidence="2" type="ORF">FH972_000914</name>
</gene>
<sequence length="343" mass="36964">MSLIAGSYEKYIWGFKLKPHKAPSLTLTPLFSYPSHQSPITTVAAFGNVAASGGADDTIHLYDLPSASYLGSLHDHSASITSLSFFSPPHLSFPRNLISAAADGSVSIFDADPFVLLKSLRPHRKAVNDLSVHPSGKLALTVSRDGCLAMINLVRGKRSFCGRIGKEASLVKFDVGGDRFFMVVEDKVGVHEAEDARLVCELENPKQKRVLCAAPGENGLLYTGGEDRNITAWDTKSAKVAYSIEDAHSNRLKGIVVLTRSDGTASGEDPYLVASASSNGIIRVWDVRMVVKEKPNPLAEADTKSRLTCLAGSSIKSFKRPASSSIPKEKQEEEQAAEMEEGS</sequence>
<reference evidence="2 3" key="1">
    <citation type="submission" date="2019-06" db="EMBL/GenBank/DDBJ databases">
        <title>A chromosomal-level reference genome of Carpinus fangiana (Coryloideae, Betulaceae).</title>
        <authorList>
            <person name="Yang X."/>
            <person name="Wang Z."/>
            <person name="Zhang L."/>
            <person name="Hao G."/>
            <person name="Liu J."/>
            <person name="Yang Y."/>
        </authorList>
    </citation>
    <scope>NUCLEOTIDE SEQUENCE [LARGE SCALE GENOMIC DNA]</scope>
    <source>
        <strain evidence="2">Cfa_2016G</strain>
        <tissue evidence="2">Leaf</tissue>
    </source>
</reference>
<dbReference type="SUPFAM" id="SSF50978">
    <property type="entry name" value="WD40 repeat-like"/>
    <property type="match status" value="1"/>
</dbReference>
<proteinExistence type="predicted"/>
<dbReference type="OrthoDB" id="308449at2759"/>
<dbReference type="EMBL" id="CM017321">
    <property type="protein sequence ID" value="KAE7996171.1"/>
    <property type="molecule type" value="Genomic_DNA"/>
</dbReference>